<evidence type="ECO:0000256" key="1">
    <source>
        <dbReference type="ARBA" id="ARBA00022737"/>
    </source>
</evidence>
<accession>A0A218Z0D8</accession>
<comment type="caution">
    <text evidence="5">The sequence shown here is derived from an EMBL/GenBank/DDBJ whole genome shotgun (WGS) entry which is preliminary data.</text>
</comment>
<keyword evidence="3" id="KW-0732">Signal</keyword>
<dbReference type="InterPro" id="IPR051589">
    <property type="entry name" value="Sialate-O-sulfotransferase"/>
</dbReference>
<dbReference type="PROSITE" id="PS51212">
    <property type="entry name" value="WSC"/>
    <property type="match status" value="2"/>
</dbReference>
<evidence type="ECO:0000313" key="6">
    <source>
        <dbReference type="Proteomes" id="UP000242519"/>
    </source>
</evidence>
<evidence type="ECO:0000259" key="4">
    <source>
        <dbReference type="PROSITE" id="PS51212"/>
    </source>
</evidence>
<evidence type="ECO:0000256" key="3">
    <source>
        <dbReference type="SAM" id="SignalP"/>
    </source>
</evidence>
<reference evidence="5 6" key="1">
    <citation type="submission" date="2017-04" db="EMBL/GenBank/DDBJ databases">
        <title>Draft genome sequence of Marssonina coronaria NL1: causal agent of apple blotch.</title>
        <authorList>
            <person name="Cheng Q."/>
        </authorList>
    </citation>
    <scope>NUCLEOTIDE SEQUENCE [LARGE SCALE GENOMIC DNA]</scope>
    <source>
        <strain evidence="5 6">NL1</strain>
    </source>
</reference>
<dbReference type="SMART" id="SM00321">
    <property type="entry name" value="WSC"/>
    <property type="match status" value="2"/>
</dbReference>
<dbReference type="Pfam" id="PF01822">
    <property type="entry name" value="WSC"/>
    <property type="match status" value="2"/>
</dbReference>
<evidence type="ECO:0000313" key="5">
    <source>
        <dbReference type="EMBL" id="OWP01212.1"/>
    </source>
</evidence>
<sequence length="1337" mass="138212">MRTKLLSLLAIGPAFVRSLAPTDQVQDADPAQSGYLDNHNMHPNTVGSAIFGMLWKNNYGNKERWYAKPLVYTPPGASQLVFIASAQNIIRTLDAVNGTLLNTRTLQPPFLQKDIGCTDIPDFIGVIGTPIIDPNTNTVYLFSKGYKDGAASGGVAKGIYKFYAIDVQTLQDKPGFPVLIDGHNADNDPTRYFIGGTVLQRPSLAIVNGVVLGGFGGHCDLFNYTGMIVAVSTTPGVGVTSLFAMESGPGAPPVQGDITVEKGGKAGGMGFAVDGNRIFLATGNGQGHANGDVGASGRQPLSTLDEVAGSFSVSPEGKLGLLDYFEPYEYISMDAGDRDLGSSGVTLLDPSVFKGNGVSRMAVTLGKNSKAYIMNANNLGGFKQGSGGTDNVLQTIIAQGAVFAGVGSFPLEGGYIYFTPTGGATVCYKMGLSSDGVPSFTLVGKTTGPAAGRVGVGIPATTSFKGQVGTGILWISDPSLGLQAFNAVPVDGTLQPIPIVATGGLNKFQRPAFGDGRLYTTDTNGNIMCLGSPVALPLNCTDPIDFQDVTIGTSVTKTVNCTTLIPITKINGCTTGEATWKCDNSTLPQGALASGANFSFPVKWDLTQETVSDSQQASYGKVVPGVESTSLNILTTNGVAKYSTILAVSLVGRVISQVAFLTITPNEIDLGGLVLGSAGAPSGLTGSLIISNVGADTLHVLGTAWTDSIVGNVEWANITNGDLGNGFTATEFPKAGDTLASGTSITVNVKFSAANTGTYTSFVEFWTTGGSEYIIVSASASTAPVANISVSTIAGGWEFSDPLSLDFGNVLDGTTQSGNIRVCNSGGSALTVTKSKPPIGTELLAPNALVDLHEGQFIDVNSCALGQVSIVAAPLGVNRLDHSVSDVWILNTDDVNFGVHNVAVTANIFTEQVGPLLANGSSQYLYLGCYWDGGGRQFAKKLASAKNENGWCQQQCFANGYIFAATEYHTECWCGSSPPSYTKYTAESAKKCTWSCPGDATQPCGGDGSYASVFYDRQRYMPGPEAVPNAPPPASFLSSTGSKTSTTSKLPLTTSSSIQSSSLTTSVTSTSATSTTSLTSRETSTKSSASPTQTGPAIIKIVGEYSYVGCYTESTKGRALSQKSLAADSMTVEVIVEMYQMTECGGSNLLTMYNSLGFGLSSSSSKPSHILASSSTTSGAVVSTSKSSSVATSSTLSTTVATATSTASVIRGFASLGCYSDTGGPYQAHNMPKLFSSDKMTPDLCISSALAQLSAIPATTFLYAGVEYGRECYAATRAPTPQPSTLVGPRACTMACKGDQSQKCGAGQMYNLYVATGVAVTGTGTSQGSAPVATATA</sequence>
<feature type="chain" id="PRO_5012420040" description="WSC domain-containing protein" evidence="3">
    <location>
        <begin position="19"/>
        <end position="1337"/>
    </location>
</feature>
<keyword evidence="1" id="KW-0677">Repeat</keyword>
<feature type="region of interest" description="Disordered" evidence="2">
    <location>
        <begin position="1022"/>
        <end position="1093"/>
    </location>
</feature>
<dbReference type="PANTHER" id="PTHR45964:SF5">
    <property type="entry name" value="WSCD FAMILY MEMBER CG9164"/>
    <property type="match status" value="1"/>
</dbReference>
<dbReference type="InParanoid" id="A0A218Z0D8"/>
<feature type="signal peptide" evidence="3">
    <location>
        <begin position="1"/>
        <end position="18"/>
    </location>
</feature>
<dbReference type="Proteomes" id="UP000242519">
    <property type="component" value="Unassembled WGS sequence"/>
</dbReference>
<feature type="domain" description="WSC" evidence="4">
    <location>
        <begin position="1212"/>
        <end position="1316"/>
    </location>
</feature>
<feature type="compositionally biased region" description="Low complexity" evidence="2">
    <location>
        <begin position="1035"/>
        <end position="1088"/>
    </location>
</feature>
<feature type="domain" description="WSC" evidence="4">
    <location>
        <begin position="923"/>
        <end position="1016"/>
    </location>
</feature>
<name>A0A218Z0D8_9HELO</name>
<keyword evidence="6" id="KW-1185">Reference proteome</keyword>
<organism evidence="5 6">
    <name type="scientific">Diplocarpon coronariae</name>
    <dbReference type="NCBI Taxonomy" id="2795749"/>
    <lineage>
        <taxon>Eukaryota</taxon>
        <taxon>Fungi</taxon>
        <taxon>Dikarya</taxon>
        <taxon>Ascomycota</taxon>
        <taxon>Pezizomycotina</taxon>
        <taxon>Leotiomycetes</taxon>
        <taxon>Helotiales</taxon>
        <taxon>Drepanopezizaceae</taxon>
        <taxon>Diplocarpon</taxon>
    </lineage>
</organism>
<dbReference type="PANTHER" id="PTHR45964">
    <property type="entry name" value="WSCD FAMILY MEMBER CG9164"/>
    <property type="match status" value="1"/>
</dbReference>
<dbReference type="STRING" id="503106.A0A218Z0D8"/>
<gene>
    <name evidence="5" type="ORF">B2J93_5492</name>
</gene>
<proteinExistence type="predicted"/>
<protein>
    <recommendedName>
        <fullName evidence="4">WSC domain-containing protein</fullName>
    </recommendedName>
</protein>
<dbReference type="InterPro" id="IPR002889">
    <property type="entry name" value="WSC_carb-bd"/>
</dbReference>
<dbReference type="OrthoDB" id="5985073at2759"/>
<evidence type="ECO:0000256" key="2">
    <source>
        <dbReference type="SAM" id="MobiDB-lite"/>
    </source>
</evidence>
<dbReference type="EMBL" id="MZNU01000281">
    <property type="protein sequence ID" value="OWP01212.1"/>
    <property type="molecule type" value="Genomic_DNA"/>
</dbReference>